<reference evidence="2 3" key="1">
    <citation type="submission" date="2017-09" db="EMBL/GenBank/DDBJ databases">
        <title>Genome sequencing of Besnoitia besnoiti strain Bb-Ger1.</title>
        <authorList>
            <person name="Schares G."/>
            <person name="Venepally P."/>
            <person name="Lorenzi H.A."/>
        </authorList>
    </citation>
    <scope>NUCLEOTIDE SEQUENCE [LARGE SCALE GENOMIC DNA]</scope>
    <source>
        <strain evidence="2 3">Bb-Ger1</strain>
    </source>
</reference>
<feature type="compositionally biased region" description="Basic and acidic residues" evidence="1">
    <location>
        <begin position="500"/>
        <end position="509"/>
    </location>
</feature>
<feature type="compositionally biased region" description="Low complexity" evidence="1">
    <location>
        <begin position="823"/>
        <end position="839"/>
    </location>
</feature>
<feature type="compositionally biased region" description="Basic and acidic residues" evidence="1">
    <location>
        <begin position="516"/>
        <end position="525"/>
    </location>
</feature>
<feature type="region of interest" description="Disordered" evidence="1">
    <location>
        <begin position="974"/>
        <end position="1045"/>
    </location>
</feature>
<protein>
    <submittedName>
        <fullName evidence="2">Uncharacterized protein</fullName>
    </submittedName>
</protein>
<feature type="region of interest" description="Disordered" evidence="1">
    <location>
        <begin position="210"/>
        <end position="247"/>
    </location>
</feature>
<feature type="region of interest" description="Disordered" evidence="1">
    <location>
        <begin position="391"/>
        <end position="415"/>
    </location>
</feature>
<dbReference type="OrthoDB" id="10453112at2759"/>
<dbReference type="Proteomes" id="UP000224006">
    <property type="component" value="Chromosome I"/>
</dbReference>
<dbReference type="KEGG" id="bbes:BESB_002760"/>
<dbReference type="VEuPathDB" id="ToxoDB:BESB_002760"/>
<evidence type="ECO:0000256" key="1">
    <source>
        <dbReference type="SAM" id="MobiDB-lite"/>
    </source>
</evidence>
<keyword evidence="3" id="KW-1185">Reference proteome</keyword>
<gene>
    <name evidence="2" type="ORF">BESB_002760</name>
</gene>
<sequence length="1110" mass="117059">MRAPSTFAALLRDCDAFHDASFPLFVTVSCDPADPWSSLVRVQHEVDAFAARWASRSPAATPAASMEGSEQQAPTASLPLCTAQDAAVPGLAQAEKGGESGEESADAAATTEPPPSEVYVQEVWASDLCDREGKGRTRHQSLHDCFLRFLAASAKRKVLLLMNADAWLLSPYPLSGLLPAVAEADPRADAAANTSPGARLAAALGEALAAQLEDSDEEEGDEEEGPREREEGDDGQAGKLHALSHGSNRRQCARARWRAREQEDIEEELGSLLRWLQEALLLQMQPRDDDLLAGEDERLLLEHAVGFLSESDFTDRAKPSWFPSLPTLSERGRRASPGCPSTLASSRAPCALVVAILHQPLRAGTLFDRMFSLHFAASQIRSRCPRSLREARGLSEAEAREAEAVRDAEEASDFGDESLRQAALGALAALADEPILECEENWDEVMRRILHSPAAAAATHADADRGRGSNGEAEDAAELGGGRGLELGAENRQTPAQAHPRCDTVKSEWLEGAEAEEYRGRSTREEAEDDALTAHADSCVFVNRRGGCGSRRSEEGGAPSDADEDGDGSASCISCIPWTEARDDNGYILDSRERRLLNDWKRRAGLGRPASSGLKPSCFQPPPHSDSSSSSPPPAPFSVSMSSASSSAECAVSGCAAGCVSAQSASPVDRSVAAGASGALRSFSLLPPPPFAAPLAFGDVSIHPEGRRGRADEPAHTEGNASEPGSIRVACGSASDSSQRGREAEDSDTVGKTSRSLLDADGETSSLCLFEQANLSRGLPALQFLPPGGEAPAFVVRLPAVSVRQRPAADTEDESKDGARGTPAPSMRPSSSSSYDVSSLPACNLSAPGSVPAERDAAGAALSSASTASASVGVALPGLATSDATPEGAGDSEAAACKRPPRGLEWGGGGGREGGGRGGGAIHTHVGELLQALVGGSQRALLKIFADAAGTRPHAAVCVEGLDAALGLKGEGWEAEDVNETPRKTEAARSQGSQNYPRSAANDELEDAGSSEDDFFASEADNESEVFSDDISEDEDGRFSEEDSAAHEVQRDLAQFFETLVQVYVHHLGVPLCCTVSIRPESVPPEILRCFTQIILLRPIHYCLEHRRKA</sequence>
<feature type="compositionally biased region" description="Acidic residues" evidence="1">
    <location>
        <begin position="213"/>
        <end position="225"/>
    </location>
</feature>
<feature type="region of interest" description="Disordered" evidence="1">
    <location>
        <begin position="92"/>
        <end position="117"/>
    </location>
</feature>
<feature type="compositionally biased region" description="Polar residues" evidence="1">
    <location>
        <begin position="988"/>
        <end position="997"/>
    </location>
</feature>
<feature type="compositionally biased region" description="Basic and acidic residues" evidence="1">
    <location>
        <begin position="391"/>
        <end position="409"/>
    </location>
</feature>
<organism evidence="2 3">
    <name type="scientific">Besnoitia besnoiti</name>
    <name type="common">Apicomplexan protozoan</name>
    <dbReference type="NCBI Taxonomy" id="94643"/>
    <lineage>
        <taxon>Eukaryota</taxon>
        <taxon>Sar</taxon>
        <taxon>Alveolata</taxon>
        <taxon>Apicomplexa</taxon>
        <taxon>Conoidasida</taxon>
        <taxon>Coccidia</taxon>
        <taxon>Eucoccidiorida</taxon>
        <taxon>Eimeriorina</taxon>
        <taxon>Sarcocystidae</taxon>
        <taxon>Besnoitia</taxon>
    </lineage>
</organism>
<feature type="region of interest" description="Disordered" evidence="1">
    <location>
        <begin position="805"/>
        <end position="839"/>
    </location>
</feature>
<evidence type="ECO:0000313" key="2">
    <source>
        <dbReference type="EMBL" id="PFH37935.1"/>
    </source>
</evidence>
<dbReference type="GeneID" id="40305339"/>
<proteinExistence type="predicted"/>
<feature type="region of interest" description="Disordered" evidence="1">
    <location>
        <begin position="459"/>
        <end position="531"/>
    </location>
</feature>
<comment type="caution">
    <text evidence="2">The sequence shown here is derived from an EMBL/GenBank/DDBJ whole genome shotgun (WGS) entry which is preliminary data.</text>
</comment>
<accession>A0A2A9MIY4</accession>
<name>A0A2A9MIY4_BESBE</name>
<dbReference type="RefSeq" id="XP_029221944.1">
    <property type="nucleotide sequence ID" value="XM_029359031.1"/>
</dbReference>
<feature type="compositionally biased region" description="Basic and acidic residues" evidence="1">
    <location>
        <begin position="703"/>
        <end position="716"/>
    </location>
</feature>
<feature type="region of interest" description="Disordered" evidence="1">
    <location>
        <begin position="606"/>
        <end position="641"/>
    </location>
</feature>
<dbReference type="AlphaFoldDB" id="A0A2A9MIY4"/>
<feature type="region of interest" description="Disordered" evidence="1">
    <location>
        <begin position="703"/>
        <end position="758"/>
    </location>
</feature>
<dbReference type="PROSITE" id="PS51257">
    <property type="entry name" value="PROKAR_LIPOPROTEIN"/>
    <property type="match status" value="1"/>
</dbReference>
<feature type="region of interest" description="Disordered" evidence="1">
    <location>
        <begin position="882"/>
        <end position="920"/>
    </location>
</feature>
<feature type="region of interest" description="Disordered" evidence="1">
    <location>
        <begin position="548"/>
        <end position="569"/>
    </location>
</feature>
<feature type="compositionally biased region" description="Gly residues" evidence="1">
    <location>
        <begin position="905"/>
        <end position="920"/>
    </location>
</feature>
<evidence type="ECO:0000313" key="3">
    <source>
        <dbReference type="Proteomes" id="UP000224006"/>
    </source>
</evidence>
<feature type="compositionally biased region" description="Acidic residues" evidence="1">
    <location>
        <begin position="1003"/>
        <end position="1036"/>
    </location>
</feature>
<dbReference type="EMBL" id="NWUJ01000001">
    <property type="protein sequence ID" value="PFH37935.1"/>
    <property type="molecule type" value="Genomic_DNA"/>
</dbReference>